<sequence>MYKVQIRLQQHTPIIHFQGDQPGACLRASEVKTKLDRYLVMNFGSEFRNESGKFIEDYFVDRQHKALDYKMRIYFVGNSTEKPPLHERTDKSGKTRYNPTVSSYYAPAIDEDKKKYEHVKLVTYEYIVVDLFSFHPGLLDIIKKHIPAFFAVTNFGTRSSKGFGSFSARSIDDTPVNGTSKALLKGRTYIEFQFRNNPKDNTRIMEHAYTFYQVLKSGINLGIDKKEGKERYEPSFFLKKYMAKKGIGSEKAFIKKHILTPEELRKLSGRKQNSPYSDFRYVRGMLGVAPFIVFRTGKQKSDEIKVRIYDQSDEVERFKSPITIKILGNTAYFIAEKIPEAMYEREFAFTREASRDSEGGDERRGIKTPSKSEFGLDDLLRSFASEIESRRKSVGSVSVRKYKDALGDLLKVTFVKGESV</sequence>
<dbReference type="OrthoDB" id="957952at2"/>
<dbReference type="AlphaFoldDB" id="D7CN35"/>
<protein>
    <submittedName>
        <fullName evidence="1">Uncharacterized protein</fullName>
    </submittedName>
</protein>
<dbReference type="HOGENOM" id="CLU_055113_0_0_9"/>
<proteinExistence type="predicted"/>
<dbReference type="EMBL" id="CP002048">
    <property type="protein sequence ID" value="ADI02120.1"/>
    <property type="molecule type" value="Genomic_DNA"/>
</dbReference>
<reference evidence="2" key="1">
    <citation type="journal article" date="2010" name="Stand. Genomic Sci.">
        <title>Complete genome sequence of Syntrophothermus lipocalidus type strain (TGB-C1T).</title>
        <authorList>
            <consortium name="US DOE Joint Genome Institute (JGI-PGF)"/>
            <person name="Djao O."/>
            <person name="Zhang X."/>
            <person name="Lucas S."/>
            <person name="Lapidus A."/>
            <person name="Glavina Del Rio T."/>
            <person name="Nolan M."/>
            <person name="Tice H."/>
            <person name="Cheng J."/>
            <person name="Han C."/>
            <person name="Tapia R."/>
            <person name="Goodwin L."/>
            <person name="Pitluck S."/>
            <person name="Liolios K."/>
            <person name="Ivanova N."/>
            <person name="Mavromatis K."/>
            <person name="Mikhailova N."/>
            <person name="Ovchinnikova G."/>
            <person name="Pati A."/>
            <person name="Brambilla E."/>
            <person name="Chen A."/>
            <person name="Palaniappan K."/>
            <person name="Land M."/>
            <person name="Hauser L."/>
            <person name="Chang Y."/>
            <person name="Jeffries C."/>
            <person name="Rohde M."/>
            <person name="Sikorski J."/>
            <person name="Spring S."/>
            <person name="Goker M."/>
            <person name="Detter J."/>
            <person name="Woyke T."/>
            <person name="Bristow J."/>
            <person name="Eisen J."/>
            <person name="Markowitz V."/>
            <person name="Hugenholtz P."/>
            <person name="Kyrpides N."/>
            <person name="Klenk H."/>
        </authorList>
    </citation>
    <scope>NUCLEOTIDE SEQUENCE [LARGE SCALE GENOMIC DNA]</scope>
    <source>
        <strain evidence="2">DSM 12680 / TGB-C1</strain>
    </source>
</reference>
<dbReference type="KEGG" id="slp:Slip_1357"/>
<gene>
    <name evidence="1" type="ordered locus">Slip_1357</name>
</gene>
<name>D7CN35_SYNLT</name>
<reference evidence="1 2" key="2">
    <citation type="journal article" date="2010" name="Stand. Genomic Sci.">
        <title>Complete genome sequence of Syntrophothermus lipocalidus type strain (TGB-C1).</title>
        <authorList>
            <person name="Djao O.D."/>
            <person name="Zhang X."/>
            <person name="Lucas S."/>
            <person name="Lapidus A."/>
            <person name="Del Rio T.G."/>
            <person name="Nolan M."/>
            <person name="Tice H."/>
            <person name="Cheng J.F."/>
            <person name="Han C."/>
            <person name="Tapia R."/>
            <person name="Goodwin L."/>
            <person name="Pitluck S."/>
            <person name="Liolios K."/>
            <person name="Ivanova N."/>
            <person name="Mavromatis K."/>
            <person name="Mikhailova N."/>
            <person name="Ovchinnikova G."/>
            <person name="Pati A."/>
            <person name="Brambilla E."/>
            <person name="Chen A."/>
            <person name="Palaniappan K."/>
            <person name="Land M."/>
            <person name="Hauser L."/>
            <person name="Chang Y.J."/>
            <person name="Jeffries C.D."/>
            <person name="Rohde M."/>
            <person name="Sikorski J."/>
            <person name="Spring S."/>
            <person name="Goker M."/>
            <person name="Detter J.C."/>
            <person name="Woyke T."/>
            <person name="Bristow J."/>
            <person name="Eisen J.A."/>
            <person name="Markowitz V."/>
            <person name="Hugenholtz P."/>
            <person name="Kyrpides N.C."/>
            <person name="Klenk H.P."/>
        </authorList>
    </citation>
    <scope>NUCLEOTIDE SEQUENCE [LARGE SCALE GENOMIC DNA]</scope>
    <source>
        <strain evidence="2">DSM 12680 / TGB-C1</strain>
    </source>
</reference>
<evidence type="ECO:0000313" key="1">
    <source>
        <dbReference type="EMBL" id="ADI02120.1"/>
    </source>
</evidence>
<organism evidence="1 2">
    <name type="scientific">Syntrophothermus lipocalidus (strain DSM 12680 / TGB-C1)</name>
    <dbReference type="NCBI Taxonomy" id="643648"/>
    <lineage>
        <taxon>Bacteria</taxon>
        <taxon>Bacillati</taxon>
        <taxon>Bacillota</taxon>
        <taxon>Clostridia</taxon>
        <taxon>Eubacteriales</taxon>
        <taxon>Syntrophomonadaceae</taxon>
        <taxon>Syntrophothermus</taxon>
    </lineage>
</organism>
<keyword evidence="2" id="KW-1185">Reference proteome</keyword>
<dbReference type="STRING" id="643648.Slip_1357"/>
<accession>D7CN35</accession>
<dbReference type="Proteomes" id="UP000000378">
    <property type="component" value="Chromosome"/>
</dbReference>
<dbReference type="RefSeq" id="WP_013175522.1">
    <property type="nucleotide sequence ID" value="NC_014220.1"/>
</dbReference>
<dbReference type="eggNOG" id="ENOG50331VN">
    <property type="taxonomic scope" value="Bacteria"/>
</dbReference>
<evidence type="ECO:0000313" key="2">
    <source>
        <dbReference type="Proteomes" id="UP000000378"/>
    </source>
</evidence>